<comment type="caution">
    <text evidence="2">The sequence shown here is derived from an EMBL/GenBank/DDBJ whole genome shotgun (WGS) entry which is preliminary data.</text>
</comment>
<keyword evidence="3" id="KW-1185">Reference proteome</keyword>
<proteinExistence type="predicted"/>
<dbReference type="AlphaFoldDB" id="A0A8S1K1X0"/>
<protein>
    <submittedName>
        <fullName evidence="2">Uncharacterized protein</fullName>
    </submittedName>
</protein>
<dbReference type="Proteomes" id="UP000692954">
    <property type="component" value="Unassembled WGS sequence"/>
</dbReference>
<evidence type="ECO:0000313" key="3">
    <source>
        <dbReference type="Proteomes" id="UP000692954"/>
    </source>
</evidence>
<evidence type="ECO:0000256" key="1">
    <source>
        <dbReference type="SAM" id="MobiDB-lite"/>
    </source>
</evidence>
<sequence>MNQYNGRMCEEQQKKLNHNKLQRSVSPMCKLIVLKNLNTNENTQKSMRAKDDTLILDVILFLEKAYSNHHKITLYYQNKKIDVDKNTYLLPYLSKLKTQQLDYKIHENDTDSGQTGTDDESANLSTKLKERDSSEWGKKLQDPKNQQKEVEAKENYEIFLESHFIGKDLGKIFNYQQQQIQQQSSEINESIMTFRDIRCECGHSYNSQQLRDNLQMAFLQKQFAKCQNCNKNIPKSMYIKIIMGQQYDQLKLTLDLQQIIANVQLKPHLKLEKCDRCYFFCFWDKSNKSIQIKKGFCPICLDYIIIPENN</sequence>
<dbReference type="OrthoDB" id="310307at2759"/>
<organism evidence="2 3">
    <name type="scientific">Paramecium sonneborni</name>
    <dbReference type="NCBI Taxonomy" id="65129"/>
    <lineage>
        <taxon>Eukaryota</taxon>
        <taxon>Sar</taxon>
        <taxon>Alveolata</taxon>
        <taxon>Ciliophora</taxon>
        <taxon>Intramacronucleata</taxon>
        <taxon>Oligohymenophorea</taxon>
        <taxon>Peniculida</taxon>
        <taxon>Parameciidae</taxon>
        <taxon>Paramecium</taxon>
    </lineage>
</organism>
<reference evidence="2" key="1">
    <citation type="submission" date="2021-01" db="EMBL/GenBank/DDBJ databases">
        <authorList>
            <consortium name="Genoscope - CEA"/>
            <person name="William W."/>
        </authorList>
    </citation>
    <scope>NUCLEOTIDE SEQUENCE</scope>
</reference>
<accession>A0A8S1K1X0</accession>
<feature type="compositionally biased region" description="Polar residues" evidence="1">
    <location>
        <begin position="111"/>
        <end position="126"/>
    </location>
</feature>
<name>A0A8S1K1X0_9CILI</name>
<feature type="compositionally biased region" description="Basic and acidic residues" evidence="1">
    <location>
        <begin position="127"/>
        <end position="148"/>
    </location>
</feature>
<feature type="region of interest" description="Disordered" evidence="1">
    <location>
        <begin position="107"/>
        <end position="148"/>
    </location>
</feature>
<evidence type="ECO:0000313" key="2">
    <source>
        <dbReference type="EMBL" id="CAD8049520.1"/>
    </source>
</evidence>
<dbReference type="EMBL" id="CAJJDN010000004">
    <property type="protein sequence ID" value="CAD8049520.1"/>
    <property type="molecule type" value="Genomic_DNA"/>
</dbReference>
<gene>
    <name evidence="2" type="ORF">PSON_ATCC_30995.1.T0040179</name>
</gene>